<keyword evidence="1" id="KW-0479">Metal-binding</keyword>
<evidence type="ECO:0000256" key="5">
    <source>
        <dbReference type="ARBA" id="ARBA00023163"/>
    </source>
</evidence>
<dbReference type="SUPFAM" id="SSF57701">
    <property type="entry name" value="Zn2/Cys6 DNA-binding domain"/>
    <property type="match status" value="1"/>
</dbReference>
<dbReference type="GO" id="GO:0008270">
    <property type="term" value="F:zinc ion binding"/>
    <property type="evidence" value="ECO:0007669"/>
    <property type="project" value="InterPro"/>
</dbReference>
<gene>
    <name evidence="8" type="ORF">B0H63DRAFT_66588</name>
</gene>
<sequence length="599" mass="65199">MSANPKKRTKSGCITCRIRRVKCDETKPDCKRCIEGKRKCDGYTPDGPAATLSRRELAVVVRSLPTIGPAARVLAGPQTPHNSVCWDFFRLRTAPTAGAFFPTGFWTTRLLQVAHTEPAVWSAVLALGALHRRWELGAGGPEYHDDRVAQFSKQAALCYGEALSKGKSITDPETLLVLSLALAAAANLKGEWAHSRVHIASGQNILRNMGKKCTMPRLNSTREAFLRLDLQAMTLSESCTPYPFSSQGAGGPLDWPEGIMGGPVIPPNHINSSSSLKATTGGIDSLAKGILHLLHLLRRALRVWGASVEMSLEQLATHEADMLADLVAWEGDMAAYMSTGQHAAMIAKSPDSRAALLSLKLYHACTRLLFKANPAAGPASLWDDCLAHFERLVAISAALIPLTPTSTPGPVATFMSLEPGLVIPLYFVVSQCRHPAVRRTAARLLRRTHRQEGVWTSNGAAAVGEAIIKAEEEGLGLPRVALPNKLLDEWADEVANESWRYWLGGEENWTPKLTWDGPRVPSNQRVVDTDPRVDFESGTVGVTMKFFDIELFDPATGAGMRTLHQVVDIGGVRNRAGSEDIDGFWEAQDGQQQQQLEAE</sequence>
<dbReference type="AlphaFoldDB" id="A0AAE0P8F9"/>
<dbReference type="Proteomes" id="UP001285441">
    <property type="component" value="Unassembled WGS sequence"/>
</dbReference>
<dbReference type="CDD" id="cd00067">
    <property type="entry name" value="GAL4"/>
    <property type="match status" value="1"/>
</dbReference>
<comment type="caution">
    <text evidence="8">The sequence shown here is derived from an EMBL/GenBank/DDBJ whole genome shotgun (WGS) entry which is preliminary data.</text>
</comment>
<dbReference type="PROSITE" id="PS50048">
    <property type="entry name" value="ZN2_CY6_FUNGAL_2"/>
    <property type="match status" value="1"/>
</dbReference>
<dbReference type="InterPro" id="IPR021858">
    <property type="entry name" value="Fun_TF"/>
</dbReference>
<keyword evidence="4" id="KW-0238">DNA-binding</keyword>
<organism evidence="8 9">
    <name type="scientific">Podospora didyma</name>
    <dbReference type="NCBI Taxonomy" id="330526"/>
    <lineage>
        <taxon>Eukaryota</taxon>
        <taxon>Fungi</taxon>
        <taxon>Dikarya</taxon>
        <taxon>Ascomycota</taxon>
        <taxon>Pezizomycotina</taxon>
        <taxon>Sordariomycetes</taxon>
        <taxon>Sordariomycetidae</taxon>
        <taxon>Sordariales</taxon>
        <taxon>Podosporaceae</taxon>
        <taxon>Podospora</taxon>
    </lineage>
</organism>
<dbReference type="InterPro" id="IPR001138">
    <property type="entry name" value="Zn2Cys6_DnaBD"/>
</dbReference>
<evidence type="ECO:0000256" key="6">
    <source>
        <dbReference type="ARBA" id="ARBA00023242"/>
    </source>
</evidence>
<dbReference type="Pfam" id="PF11951">
    <property type="entry name" value="Fungal_trans_2"/>
    <property type="match status" value="1"/>
</dbReference>
<dbReference type="InterPro" id="IPR036864">
    <property type="entry name" value="Zn2-C6_fun-type_DNA-bd_sf"/>
</dbReference>
<evidence type="ECO:0000256" key="1">
    <source>
        <dbReference type="ARBA" id="ARBA00022723"/>
    </source>
</evidence>
<keyword evidence="3" id="KW-0805">Transcription regulation</keyword>
<dbReference type="EMBL" id="JAULSW010000001">
    <property type="protein sequence ID" value="KAK3395296.1"/>
    <property type="molecule type" value="Genomic_DNA"/>
</dbReference>
<dbReference type="GO" id="GO:0003677">
    <property type="term" value="F:DNA binding"/>
    <property type="evidence" value="ECO:0007669"/>
    <property type="project" value="UniProtKB-KW"/>
</dbReference>
<evidence type="ECO:0000313" key="8">
    <source>
        <dbReference type="EMBL" id="KAK3395296.1"/>
    </source>
</evidence>
<evidence type="ECO:0000259" key="7">
    <source>
        <dbReference type="PROSITE" id="PS50048"/>
    </source>
</evidence>
<dbReference type="Gene3D" id="4.10.240.10">
    <property type="entry name" value="Zn(2)-C6 fungal-type DNA-binding domain"/>
    <property type="match status" value="1"/>
</dbReference>
<reference evidence="8" key="1">
    <citation type="journal article" date="2023" name="Mol. Phylogenet. Evol.">
        <title>Genome-scale phylogeny and comparative genomics of the fungal order Sordariales.</title>
        <authorList>
            <person name="Hensen N."/>
            <person name="Bonometti L."/>
            <person name="Westerberg I."/>
            <person name="Brannstrom I.O."/>
            <person name="Guillou S."/>
            <person name="Cros-Aarteil S."/>
            <person name="Calhoun S."/>
            <person name="Haridas S."/>
            <person name="Kuo A."/>
            <person name="Mondo S."/>
            <person name="Pangilinan J."/>
            <person name="Riley R."/>
            <person name="LaButti K."/>
            <person name="Andreopoulos B."/>
            <person name="Lipzen A."/>
            <person name="Chen C."/>
            <person name="Yan M."/>
            <person name="Daum C."/>
            <person name="Ng V."/>
            <person name="Clum A."/>
            <person name="Steindorff A."/>
            <person name="Ohm R.A."/>
            <person name="Martin F."/>
            <person name="Silar P."/>
            <person name="Natvig D.O."/>
            <person name="Lalanne C."/>
            <person name="Gautier V."/>
            <person name="Ament-Velasquez S.L."/>
            <person name="Kruys A."/>
            <person name="Hutchinson M.I."/>
            <person name="Powell A.J."/>
            <person name="Barry K."/>
            <person name="Miller A.N."/>
            <person name="Grigoriev I.V."/>
            <person name="Debuchy R."/>
            <person name="Gladieux P."/>
            <person name="Hiltunen Thoren M."/>
            <person name="Johannesson H."/>
        </authorList>
    </citation>
    <scope>NUCLEOTIDE SEQUENCE</scope>
    <source>
        <strain evidence="8">CBS 232.78</strain>
    </source>
</reference>
<dbReference type="PROSITE" id="PS00463">
    <property type="entry name" value="ZN2_CY6_FUNGAL_1"/>
    <property type="match status" value="1"/>
</dbReference>
<evidence type="ECO:0000313" key="9">
    <source>
        <dbReference type="Proteomes" id="UP001285441"/>
    </source>
</evidence>
<protein>
    <recommendedName>
        <fullName evidence="7">Zn(2)-C6 fungal-type domain-containing protein</fullName>
    </recommendedName>
</protein>
<evidence type="ECO:0000256" key="2">
    <source>
        <dbReference type="ARBA" id="ARBA00022833"/>
    </source>
</evidence>
<feature type="domain" description="Zn(2)-C6 fungal-type" evidence="7">
    <location>
        <begin position="12"/>
        <end position="40"/>
    </location>
</feature>
<keyword evidence="5" id="KW-0804">Transcription</keyword>
<dbReference type="PANTHER" id="PTHR36206">
    <property type="entry name" value="ASPERCRYPTIN BIOSYNTHESIS CLUSTER-SPECIFIC TRANSCRIPTION REGULATOR ATNN-RELATED"/>
    <property type="match status" value="1"/>
</dbReference>
<keyword evidence="9" id="KW-1185">Reference proteome</keyword>
<dbReference type="SMART" id="SM00066">
    <property type="entry name" value="GAL4"/>
    <property type="match status" value="1"/>
</dbReference>
<dbReference type="GO" id="GO:0000981">
    <property type="term" value="F:DNA-binding transcription factor activity, RNA polymerase II-specific"/>
    <property type="evidence" value="ECO:0007669"/>
    <property type="project" value="InterPro"/>
</dbReference>
<name>A0AAE0P8F9_9PEZI</name>
<reference evidence="8" key="2">
    <citation type="submission" date="2023-06" db="EMBL/GenBank/DDBJ databases">
        <authorList>
            <consortium name="Lawrence Berkeley National Laboratory"/>
            <person name="Haridas S."/>
            <person name="Hensen N."/>
            <person name="Bonometti L."/>
            <person name="Westerberg I."/>
            <person name="Brannstrom I.O."/>
            <person name="Guillou S."/>
            <person name="Cros-Aarteil S."/>
            <person name="Calhoun S."/>
            <person name="Kuo A."/>
            <person name="Mondo S."/>
            <person name="Pangilinan J."/>
            <person name="Riley R."/>
            <person name="LaButti K."/>
            <person name="Andreopoulos B."/>
            <person name="Lipzen A."/>
            <person name="Chen C."/>
            <person name="Yanf M."/>
            <person name="Daum C."/>
            <person name="Ng V."/>
            <person name="Clum A."/>
            <person name="Steindorff A."/>
            <person name="Ohm R."/>
            <person name="Martin F."/>
            <person name="Silar P."/>
            <person name="Natvig D."/>
            <person name="Lalanne C."/>
            <person name="Gautier V."/>
            <person name="Ament-velasquez S.L."/>
            <person name="Kruys A."/>
            <person name="Hutchinson M.I."/>
            <person name="Powell A.J."/>
            <person name="Barry K."/>
            <person name="Miller A.N."/>
            <person name="Grigoriev I.V."/>
            <person name="Debuchy R."/>
            <person name="Gladieux P."/>
            <person name="Thoren M.H."/>
            <person name="Johannesson H."/>
        </authorList>
    </citation>
    <scope>NUCLEOTIDE SEQUENCE</scope>
    <source>
        <strain evidence="8">CBS 232.78</strain>
    </source>
</reference>
<accession>A0AAE0P8F9</accession>
<dbReference type="PANTHER" id="PTHR36206:SF12">
    <property type="entry name" value="ASPERCRYPTIN BIOSYNTHESIS CLUSTER-SPECIFIC TRANSCRIPTION REGULATOR ATNN-RELATED"/>
    <property type="match status" value="1"/>
</dbReference>
<dbReference type="InterPro" id="IPR052360">
    <property type="entry name" value="Transcr_Regulatory_Proteins"/>
</dbReference>
<keyword evidence="2" id="KW-0862">Zinc</keyword>
<keyword evidence="6" id="KW-0539">Nucleus</keyword>
<evidence type="ECO:0000256" key="4">
    <source>
        <dbReference type="ARBA" id="ARBA00023125"/>
    </source>
</evidence>
<proteinExistence type="predicted"/>
<dbReference type="Pfam" id="PF00172">
    <property type="entry name" value="Zn_clus"/>
    <property type="match status" value="1"/>
</dbReference>
<evidence type="ECO:0000256" key="3">
    <source>
        <dbReference type="ARBA" id="ARBA00023015"/>
    </source>
</evidence>